<keyword evidence="3" id="KW-1185">Reference proteome</keyword>
<dbReference type="Proteomes" id="UP000708148">
    <property type="component" value="Unassembled WGS sequence"/>
</dbReference>
<feature type="transmembrane region" description="Helical" evidence="1">
    <location>
        <begin position="57"/>
        <end position="83"/>
    </location>
</feature>
<feature type="transmembrane region" description="Helical" evidence="1">
    <location>
        <begin position="259"/>
        <end position="282"/>
    </location>
</feature>
<organism evidence="2 3">
    <name type="scientific">Ostreobium quekettii</name>
    <dbReference type="NCBI Taxonomy" id="121088"/>
    <lineage>
        <taxon>Eukaryota</taxon>
        <taxon>Viridiplantae</taxon>
        <taxon>Chlorophyta</taxon>
        <taxon>core chlorophytes</taxon>
        <taxon>Ulvophyceae</taxon>
        <taxon>TCBD clade</taxon>
        <taxon>Bryopsidales</taxon>
        <taxon>Ostreobineae</taxon>
        <taxon>Ostreobiaceae</taxon>
        <taxon>Ostreobium</taxon>
    </lineage>
</organism>
<comment type="caution">
    <text evidence="2">The sequence shown here is derived from an EMBL/GenBank/DDBJ whole genome shotgun (WGS) entry which is preliminary data.</text>
</comment>
<name>A0A8S1IL00_9CHLO</name>
<dbReference type="AlphaFoldDB" id="A0A8S1IL00"/>
<evidence type="ECO:0000313" key="2">
    <source>
        <dbReference type="EMBL" id="CAD7694893.1"/>
    </source>
</evidence>
<gene>
    <name evidence="2" type="ORF">OSTQU699_LOCUS253</name>
</gene>
<keyword evidence="1" id="KW-1133">Transmembrane helix</keyword>
<keyword evidence="1" id="KW-0472">Membrane</keyword>
<feature type="transmembrane region" description="Helical" evidence="1">
    <location>
        <begin position="223"/>
        <end position="247"/>
    </location>
</feature>
<proteinExistence type="predicted"/>
<protein>
    <submittedName>
        <fullName evidence="2">Uncharacterized protein</fullName>
    </submittedName>
</protein>
<evidence type="ECO:0000313" key="3">
    <source>
        <dbReference type="Proteomes" id="UP000708148"/>
    </source>
</evidence>
<feature type="transmembrane region" description="Helical" evidence="1">
    <location>
        <begin position="182"/>
        <end position="203"/>
    </location>
</feature>
<feature type="transmembrane region" description="Helical" evidence="1">
    <location>
        <begin position="95"/>
        <end position="115"/>
    </location>
</feature>
<reference evidence="2" key="1">
    <citation type="submission" date="2020-12" db="EMBL/GenBank/DDBJ databases">
        <authorList>
            <person name="Iha C."/>
        </authorList>
    </citation>
    <scope>NUCLEOTIDE SEQUENCE</scope>
</reference>
<dbReference type="EMBL" id="CAJHUC010000280">
    <property type="protein sequence ID" value="CAD7694893.1"/>
    <property type="molecule type" value="Genomic_DNA"/>
</dbReference>
<keyword evidence="1" id="KW-0812">Transmembrane</keyword>
<accession>A0A8S1IL00</accession>
<feature type="transmembrane region" description="Helical" evidence="1">
    <location>
        <begin position="135"/>
        <end position="162"/>
    </location>
</feature>
<evidence type="ECO:0000256" key="1">
    <source>
        <dbReference type="SAM" id="Phobius"/>
    </source>
</evidence>
<sequence>MADGNVHRTAGMLGMFSAFMMVEGITRTTQVLARNHDEDDDLNADWDGIDGRTFPEWVLFIGGIVEIVAAGAGLALALGVQIFESHSPAVSKIGLVVMLSAWFTFIVFTFAKPAFDSDKLDFSPHPSLTLDQWRGAVTLGIFGSAGYSAAMLGGQVFFGWQLWRIGLGEGATYNKQYHASRLIYYSALAGVAGLAQMAIGILVRDKVGDGRLGALMRVAAPPFFIIYPGLNVTGGLLVIAAAVAGFVRALIRHAGGRVTFGLLWAAVWVVQILFMGVTQLGLWSKGGPLARQEVVAEAGGLVGLTLSLSVMPTYMDAMT</sequence>